<evidence type="ECO:0000313" key="8">
    <source>
        <dbReference type="EMBL" id="EIW18797.1"/>
    </source>
</evidence>
<keyword evidence="5 6" id="KW-0472">Membrane</keyword>
<name>I9B106_9FIRM</name>
<dbReference type="Proteomes" id="UP000004324">
    <property type="component" value="Unassembled WGS sequence"/>
</dbReference>
<dbReference type="Gene3D" id="1.20.1250.20">
    <property type="entry name" value="MFS general substrate transporter like domains"/>
    <property type="match status" value="1"/>
</dbReference>
<dbReference type="InterPro" id="IPR050930">
    <property type="entry name" value="MFS_Vesicular_Transporter"/>
</dbReference>
<feature type="transmembrane region" description="Helical" evidence="6">
    <location>
        <begin position="272"/>
        <end position="291"/>
    </location>
</feature>
<dbReference type="SUPFAM" id="SSF103473">
    <property type="entry name" value="MFS general substrate transporter"/>
    <property type="match status" value="1"/>
</dbReference>
<keyword evidence="9" id="KW-1185">Reference proteome</keyword>
<organism evidence="8 9">
    <name type="scientific">Pelosinus fermentans B4</name>
    <dbReference type="NCBI Taxonomy" id="1149862"/>
    <lineage>
        <taxon>Bacteria</taxon>
        <taxon>Bacillati</taxon>
        <taxon>Bacillota</taxon>
        <taxon>Negativicutes</taxon>
        <taxon>Selenomonadales</taxon>
        <taxon>Sporomusaceae</taxon>
        <taxon>Pelosinus</taxon>
    </lineage>
</organism>
<dbReference type="Pfam" id="PF07690">
    <property type="entry name" value="MFS_1"/>
    <property type="match status" value="1"/>
</dbReference>
<feature type="transmembrane region" description="Helical" evidence="6">
    <location>
        <begin position="161"/>
        <end position="179"/>
    </location>
</feature>
<dbReference type="AlphaFoldDB" id="I9B106"/>
<evidence type="ECO:0000256" key="2">
    <source>
        <dbReference type="ARBA" id="ARBA00022448"/>
    </source>
</evidence>
<feature type="transmembrane region" description="Helical" evidence="6">
    <location>
        <begin position="42"/>
        <end position="64"/>
    </location>
</feature>
<feature type="transmembrane region" description="Helical" evidence="6">
    <location>
        <begin position="330"/>
        <end position="352"/>
    </location>
</feature>
<dbReference type="PANTHER" id="PTHR23506">
    <property type="entry name" value="GH10249P"/>
    <property type="match status" value="1"/>
</dbReference>
<evidence type="ECO:0000256" key="5">
    <source>
        <dbReference type="ARBA" id="ARBA00023136"/>
    </source>
</evidence>
<sequence>MFKHSQLLVLSSAAFLLMLGDGMVLALLPQTVISLANSSSLVGYLASTYAFAQVASQLPIGVFADRWGFKVFVLMGYIVSVIAGLLFYSTNSVTLIFCGRILQGIGEAPILSLAPALLSLRYSEHKGKAIGVYNASIYLGMTVGPFLRVVVFKAWSDNQIFLFYTILCAIGAIIIACSMKNKIKNQNVVTETITIKSLLALTRNPQILAVLSGIALYGAGFGIFMTIIPAFIILVKGYSQSYINIFFSLFYIAISMAQIVIGCLSDRLGRQIFMVVGMLAAAGGLAISSYFDHFALTAALCFSSFGLGTYYLASMAFLNEKVSNANKGAITGIYYLFWGIGMFWGPLILNSYIEENSYSLGFDIFSEILAVQAIVLFVAKFLPFK</sequence>
<dbReference type="RefSeq" id="WP_007933184.1">
    <property type="nucleotide sequence ID" value="NZ_AKVJ01000022.1"/>
</dbReference>
<dbReference type="PATRIC" id="fig|1149862.3.peg.1739"/>
<feature type="transmembrane region" description="Helical" evidence="6">
    <location>
        <begin position="297"/>
        <end position="318"/>
    </location>
</feature>
<feature type="transmembrane region" description="Helical" evidence="6">
    <location>
        <begin position="364"/>
        <end position="382"/>
    </location>
</feature>
<feature type="domain" description="Major facilitator superfamily (MFS) profile" evidence="7">
    <location>
        <begin position="6"/>
        <end position="385"/>
    </location>
</feature>
<feature type="transmembrane region" description="Helical" evidence="6">
    <location>
        <begin position="71"/>
        <end position="89"/>
    </location>
</feature>
<feature type="transmembrane region" description="Helical" evidence="6">
    <location>
        <begin position="101"/>
        <end position="120"/>
    </location>
</feature>
<evidence type="ECO:0000256" key="1">
    <source>
        <dbReference type="ARBA" id="ARBA00004651"/>
    </source>
</evidence>
<dbReference type="PANTHER" id="PTHR23506:SF23">
    <property type="entry name" value="GH10249P"/>
    <property type="match status" value="1"/>
</dbReference>
<dbReference type="GO" id="GO:0022857">
    <property type="term" value="F:transmembrane transporter activity"/>
    <property type="evidence" value="ECO:0007669"/>
    <property type="project" value="InterPro"/>
</dbReference>
<comment type="subcellular location">
    <subcellularLocation>
        <location evidence="1">Cell membrane</location>
        <topology evidence="1">Multi-pass membrane protein</topology>
    </subcellularLocation>
</comment>
<evidence type="ECO:0000256" key="6">
    <source>
        <dbReference type="SAM" id="Phobius"/>
    </source>
</evidence>
<gene>
    <name evidence="8" type="ORF">FB4_0322</name>
</gene>
<dbReference type="InterPro" id="IPR011701">
    <property type="entry name" value="MFS"/>
</dbReference>
<keyword evidence="3 6" id="KW-0812">Transmembrane</keyword>
<dbReference type="EMBL" id="AKVJ01000022">
    <property type="protein sequence ID" value="EIW18797.1"/>
    <property type="molecule type" value="Genomic_DNA"/>
</dbReference>
<feature type="transmembrane region" description="Helical" evidence="6">
    <location>
        <begin position="241"/>
        <end position="265"/>
    </location>
</feature>
<proteinExistence type="predicted"/>
<evidence type="ECO:0000256" key="3">
    <source>
        <dbReference type="ARBA" id="ARBA00022692"/>
    </source>
</evidence>
<dbReference type="GO" id="GO:0005886">
    <property type="term" value="C:plasma membrane"/>
    <property type="evidence" value="ECO:0007669"/>
    <property type="project" value="UniProtKB-SubCell"/>
</dbReference>
<dbReference type="PROSITE" id="PS50850">
    <property type="entry name" value="MFS"/>
    <property type="match status" value="1"/>
</dbReference>
<protein>
    <submittedName>
        <fullName evidence="8">Major facilitator superfamily MFS_1</fullName>
    </submittedName>
</protein>
<dbReference type="InterPro" id="IPR036259">
    <property type="entry name" value="MFS_trans_sf"/>
</dbReference>
<feature type="transmembrane region" description="Helical" evidence="6">
    <location>
        <begin position="132"/>
        <end position="155"/>
    </location>
</feature>
<evidence type="ECO:0000256" key="4">
    <source>
        <dbReference type="ARBA" id="ARBA00022989"/>
    </source>
</evidence>
<feature type="transmembrane region" description="Helical" evidence="6">
    <location>
        <begin position="207"/>
        <end position="235"/>
    </location>
</feature>
<evidence type="ECO:0000313" key="9">
    <source>
        <dbReference type="Proteomes" id="UP000004324"/>
    </source>
</evidence>
<dbReference type="InterPro" id="IPR020846">
    <property type="entry name" value="MFS_dom"/>
</dbReference>
<comment type="caution">
    <text evidence="8">The sequence shown here is derived from an EMBL/GenBank/DDBJ whole genome shotgun (WGS) entry which is preliminary data.</text>
</comment>
<keyword evidence="4 6" id="KW-1133">Transmembrane helix</keyword>
<keyword evidence="2" id="KW-0813">Transport</keyword>
<reference evidence="8 9" key="1">
    <citation type="journal article" date="2012" name="J. Bacteriol.">
        <title>Draft Genome Sequences for Two Metal-Reducing Pelosinus fermentans Strains Isolated from a Cr(VI)-Contaminated Site and for Type Strain R7.</title>
        <authorList>
            <person name="Brown S.D."/>
            <person name="Podar M."/>
            <person name="Klingeman D.M."/>
            <person name="Johnson C.M."/>
            <person name="Yang Z.K."/>
            <person name="Utturkar S.M."/>
            <person name="Land M.L."/>
            <person name="Mosher J.J."/>
            <person name="Hurt R.A.Jr."/>
            <person name="Phelps T.J."/>
            <person name="Palumbo A.V."/>
            <person name="Arkin A.P."/>
            <person name="Hazen T.C."/>
            <person name="Elias D.A."/>
        </authorList>
    </citation>
    <scope>NUCLEOTIDE SEQUENCE [LARGE SCALE GENOMIC DNA]</scope>
    <source>
        <strain evidence="8 9">B4</strain>
    </source>
</reference>
<dbReference type="CDD" id="cd17325">
    <property type="entry name" value="MFS_MdtG_SLC18_like"/>
    <property type="match status" value="1"/>
</dbReference>
<evidence type="ECO:0000259" key="7">
    <source>
        <dbReference type="PROSITE" id="PS50850"/>
    </source>
</evidence>
<dbReference type="OrthoDB" id="6360at2"/>
<accession>I9B106</accession>